<feature type="region of interest" description="Disordered" evidence="1">
    <location>
        <begin position="63"/>
        <end position="89"/>
    </location>
</feature>
<feature type="compositionally biased region" description="Basic and acidic residues" evidence="1">
    <location>
        <begin position="79"/>
        <end position="89"/>
    </location>
</feature>
<feature type="transmembrane region" description="Helical" evidence="2">
    <location>
        <begin position="813"/>
        <end position="830"/>
    </location>
</feature>
<dbReference type="EMBL" id="LSRX01000201">
    <property type="protein sequence ID" value="OLQ04748.1"/>
    <property type="molecule type" value="Genomic_DNA"/>
</dbReference>
<dbReference type="OrthoDB" id="416648at2759"/>
<evidence type="ECO:0000313" key="4">
    <source>
        <dbReference type="Proteomes" id="UP000186817"/>
    </source>
</evidence>
<dbReference type="InterPro" id="IPR051616">
    <property type="entry name" value="Cul2-RING_E3_ligase_SR"/>
</dbReference>
<feature type="transmembrane region" description="Helical" evidence="2">
    <location>
        <begin position="941"/>
        <end position="960"/>
    </location>
</feature>
<reference evidence="3 4" key="1">
    <citation type="submission" date="2016-02" db="EMBL/GenBank/DDBJ databases">
        <title>Genome analysis of coral dinoflagellate symbionts highlights evolutionary adaptations to a symbiotic lifestyle.</title>
        <authorList>
            <person name="Aranda M."/>
            <person name="Li Y."/>
            <person name="Liew Y.J."/>
            <person name="Baumgarten S."/>
            <person name="Simakov O."/>
            <person name="Wilson M."/>
            <person name="Piel J."/>
            <person name="Ashoor H."/>
            <person name="Bougouffa S."/>
            <person name="Bajic V.B."/>
            <person name="Ryu T."/>
            <person name="Ravasi T."/>
            <person name="Bayer T."/>
            <person name="Micklem G."/>
            <person name="Kim H."/>
            <person name="Bhak J."/>
            <person name="Lajeunesse T.C."/>
            <person name="Voolstra C.R."/>
        </authorList>
    </citation>
    <scope>NUCLEOTIDE SEQUENCE [LARGE SCALE GENOMIC DNA]</scope>
    <source>
        <strain evidence="3 4">CCMP2467</strain>
    </source>
</reference>
<feature type="region of interest" description="Disordered" evidence="1">
    <location>
        <begin position="156"/>
        <end position="190"/>
    </location>
</feature>
<feature type="transmembrane region" description="Helical" evidence="2">
    <location>
        <begin position="780"/>
        <end position="801"/>
    </location>
</feature>
<feature type="region of interest" description="Disordered" evidence="1">
    <location>
        <begin position="20"/>
        <end position="46"/>
    </location>
</feature>
<evidence type="ECO:0000313" key="3">
    <source>
        <dbReference type="EMBL" id="OLQ04748.1"/>
    </source>
</evidence>
<dbReference type="InterPro" id="IPR036770">
    <property type="entry name" value="Ankyrin_rpt-contain_sf"/>
</dbReference>
<comment type="caution">
    <text evidence="3">The sequence shown here is derived from an EMBL/GenBank/DDBJ whole genome shotgun (WGS) entry which is preliminary data.</text>
</comment>
<accession>A0A1Q9EBG0</accession>
<feature type="transmembrane region" description="Helical" evidence="2">
    <location>
        <begin position="989"/>
        <end position="1011"/>
    </location>
</feature>
<dbReference type="PANTHER" id="PTHR46224">
    <property type="entry name" value="ANKYRIN REPEAT FAMILY PROTEIN"/>
    <property type="match status" value="1"/>
</dbReference>
<dbReference type="SUPFAM" id="SSF48403">
    <property type="entry name" value="Ankyrin repeat"/>
    <property type="match status" value="1"/>
</dbReference>
<sequence>MGRSLCARCGKWGKDRCICPSKKSIMKQPKKEQPHNPKPTTTADDRRLELQVELAKMQLLQARLEAEKKQKRTEKKQKKAEEERKSKERWHGYSRWYGKSSWYRHKNNRWRHNRQNPQNDDDFDPDVEVLPCVPEFLEVSREALRRALGELRAACAGQEARPAPVPAESSKPPPRRCPEQEEINTTTPESAGDAKALWVRAMDGTRHGPFNAAALGSARKLKLKMADRLQTFPLGIALLDGAEPLEDDSDLTSLCSEELQLLVSSGRPAVVVARVRPMSRREVQADEREAVAVTDKMSRAATERRKHDVRIGDMSGGARRNSTSFLAVQCVANEYVVVWRMAYSNNVLALVREQSDLSAYDDPTLDGRLRQCLLGRGLYQDVKQLLEDKADANCRLKYKLGPKEFDGTPLTLAVKLDKPNVVRLLMTHRADAQSVYSMKAGRTGVLWKGPAVCATVAKGNLSMMRLLVEHEANLQGRVISFNDEPNVTLLYDASYFGHAHLVRYLLQQKGNPDTPVKFQDDMSITKTALQVSASLGHDEVVRVLLSAKAQISFGTDFGPQELKDAIDGCHVEVVRLLVEGGADLFAGTEGRRGVDYLFQANNAVLTAAAAKGLRGCDEDVVACIGLKDFVRFLATPDAEEILGAVFRKCELRYWKNEKRVAWKTAYLPHGDLNVAVGPPKSHFDDKFHQEMEFAAGVRSTITDQEHELVEEFFKQLLPYRFQRLDHFAQVPIEISHCVLPGLHRNPEVLWVLASGVNDRVFDEKGAHAIINLAWRETYRVHVLSFALDLLVACVFWSLAFLMNKEYEWLEEWMVWPCLIVAALAWLRNAWMEFLQCLGFHAYGKLREYFLSLETLADAFRIFLTGFSLTVLVIDWKACAERQELRLIFAITGFVRWLRVLNTLKGFESTGKPMLPILQAIPATVPFFFVVFCWFAGFLHMYYSFGLMSWWQSMMIMWRLGFLADFSRNEMRNVTLLSRGKEDWEWPVDIVLVAMGFSMSIIMMNILIGVLAESYNRGWEHRERLFLLERSRLVLHHFTIYTGWEKFPCACVKRRIQSEANSHHVWFANARDPSTWGEIHSQYDADVMNVHEKVTELRREIREMHEKVLEKYQDQSDELHSGPDPVTSRRLGNLESCVQGMHAKMDLVLSKLGDSGAS</sequence>
<keyword evidence="2" id="KW-0812">Transmembrane</keyword>
<proteinExistence type="predicted"/>
<feature type="transmembrane region" description="Helical" evidence="2">
    <location>
        <begin position="850"/>
        <end position="872"/>
    </location>
</feature>
<feature type="transmembrane region" description="Helical" evidence="2">
    <location>
        <begin position="913"/>
        <end position="934"/>
    </location>
</feature>
<protein>
    <submittedName>
        <fullName evidence="3">Protein fem-1-like B</fullName>
    </submittedName>
</protein>
<keyword evidence="2" id="KW-0472">Membrane</keyword>
<dbReference type="AlphaFoldDB" id="A0A1Q9EBG0"/>
<name>A0A1Q9EBG0_SYMMI</name>
<feature type="compositionally biased region" description="Basic residues" evidence="1">
    <location>
        <begin position="69"/>
        <end position="78"/>
    </location>
</feature>
<organism evidence="3 4">
    <name type="scientific">Symbiodinium microadriaticum</name>
    <name type="common">Dinoflagellate</name>
    <name type="synonym">Zooxanthella microadriatica</name>
    <dbReference type="NCBI Taxonomy" id="2951"/>
    <lineage>
        <taxon>Eukaryota</taxon>
        <taxon>Sar</taxon>
        <taxon>Alveolata</taxon>
        <taxon>Dinophyceae</taxon>
        <taxon>Suessiales</taxon>
        <taxon>Symbiodiniaceae</taxon>
        <taxon>Symbiodinium</taxon>
    </lineage>
</organism>
<evidence type="ECO:0000256" key="2">
    <source>
        <dbReference type="SAM" id="Phobius"/>
    </source>
</evidence>
<evidence type="ECO:0000256" key="1">
    <source>
        <dbReference type="SAM" id="MobiDB-lite"/>
    </source>
</evidence>
<keyword evidence="2" id="KW-1133">Transmembrane helix</keyword>
<dbReference type="SMART" id="SM00248">
    <property type="entry name" value="ANK"/>
    <property type="match status" value="5"/>
</dbReference>
<dbReference type="Proteomes" id="UP000186817">
    <property type="component" value="Unassembled WGS sequence"/>
</dbReference>
<keyword evidence="4" id="KW-1185">Reference proteome</keyword>
<dbReference type="InterPro" id="IPR002110">
    <property type="entry name" value="Ankyrin_rpt"/>
</dbReference>
<gene>
    <name evidence="3" type="primary">FEM1B</name>
    <name evidence="3" type="ORF">AK812_SmicGene12119</name>
</gene>
<dbReference type="Gene3D" id="1.25.40.20">
    <property type="entry name" value="Ankyrin repeat-containing domain"/>
    <property type="match status" value="1"/>
</dbReference>
<feature type="transmembrane region" description="Helical" evidence="2">
    <location>
        <begin position="884"/>
        <end position="901"/>
    </location>
</feature>